<accession>A0A327X9E6</accession>
<protein>
    <submittedName>
        <fullName evidence="2">Ubiquinone/menaquinone biosynthesis C-methylase UbiE</fullName>
    </submittedName>
</protein>
<dbReference type="InterPro" id="IPR025714">
    <property type="entry name" value="Methyltranfer_dom"/>
</dbReference>
<gene>
    <name evidence="2" type="ORF">LX87_00603</name>
</gene>
<keyword evidence="3" id="KW-1185">Reference proteome</keyword>
<dbReference type="OrthoDB" id="9789123at2"/>
<name>A0A327X9E6_LARAB</name>
<reference evidence="2 3" key="1">
    <citation type="submission" date="2018-06" db="EMBL/GenBank/DDBJ databases">
        <title>Genomic Encyclopedia of Archaeal and Bacterial Type Strains, Phase II (KMG-II): from individual species to whole genera.</title>
        <authorList>
            <person name="Goeker M."/>
        </authorList>
    </citation>
    <scope>NUCLEOTIDE SEQUENCE [LARGE SCALE GENOMIC DNA]</scope>
    <source>
        <strain evidence="2 3">DSM 21851</strain>
    </source>
</reference>
<dbReference type="PANTHER" id="PTHR43861">
    <property type="entry name" value="TRANS-ACONITATE 2-METHYLTRANSFERASE-RELATED"/>
    <property type="match status" value="1"/>
</dbReference>
<dbReference type="EMBL" id="QLMC01000001">
    <property type="protein sequence ID" value="RAK02483.1"/>
    <property type="molecule type" value="Genomic_DNA"/>
</dbReference>
<evidence type="ECO:0000313" key="2">
    <source>
        <dbReference type="EMBL" id="RAK02483.1"/>
    </source>
</evidence>
<dbReference type="RefSeq" id="WP_111626681.1">
    <property type="nucleotide sequence ID" value="NZ_QLMC01000001.1"/>
</dbReference>
<sequence>MSNETASRRAAMPTVANPILERRTVENSNRNLLKHLKPGLSVLDVGCGSGAITRGLAERVGTAGRVLGIDPGEKLIAEAQQHTAGLPQLAFQQADLFHFETEERFDLVTCARVLQWLNRPEEALVRMKNLVKPGGILAVLDYNHEKIEWTPEPPKAMQRFYGAFLKWRQDAGFDNAIADHLRDLFERNGLENITVEPQVERSRKAEAGFAVASRIWAEVAEIRGPQLVKDGYLSEEDRRQAIEEYDQWIAATGESMQLYLLAVEGRRSQQEEEKM</sequence>
<dbReference type="AlphaFoldDB" id="A0A327X9E6"/>
<dbReference type="InterPro" id="IPR029063">
    <property type="entry name" value="SAM-dependent_MTases_sf"/>
</dbReference>
<comment type="caution">
    <text evidence="2">The sequence shown here is derived from an EMBL/GenBank/DDBJ whole genome shotgun (WGS) entry which is preliminary data.</text>
</comment>
<organism evidence="2 3">
    <name type="scientific">Larkinella arboricola</name>
    <dbReference type="NCBI Taxonomy" id="643671"/>
    <lineage>
        <taxon>Bacteria</taxon>
        <taxon>Pseudomonadati</taxon>
        <taxon>Bacteroidota</taxon>
        <taxon>Cytophagia</taxon>
        <taxon>Cytophagales</taxon>
        <taxon>Spirosomataceae</taxon>
        <taxon>Larkinella</taxon>
    </lineage>
</organism>
<dbReference type="GO" id="GO:0032259">
    <property type="term" value="P:methylation"/>
    <property type="evidence" value="ECO:0007669"/>
    <property type="project" value="UniProtKB-KW"/>
</dbReference>
<dbReference type="Proteomes" id="UP000248790">
    <property type="component" value="Unassembled WGS sequence"/>
</dbReference>
<dbReference type="Gene3D" id="3.40.50.150">
    <property type="entry name" value="Vaccinia Virus protein VP39"/>
    <property type="match status" value="1"/>
</dbReference>
<feature type="domain" description="Methyltransferase" evidence="1">
    <location>
        <begin position="37"/>
        <end position="145"/>
    </location>
</feature>
<proteinExistence type="predicted"/>
<keyword evidence="2" id="KW-0489">Methyltransferase</keyword>
<dbReference type="GO" id="GO:0008168">
    <property type="term" value="F:methyltransferase activity"/>
    <property type="evidence" value="ECO:0007669"/>
    <property type="project" value="UniProtKB-KW"/>
</dbReference>
<dbReference type="SUPFAM" id="SSF53335">
    <property type="entry name" value="S-adenosyl-L-methionine-dependent methyltransferases"/>
    <property type="match status" value="1"/>
</dbReference>
<evidence type="ECO:0000313" key="3">
    <source>
        <dbReference type="Proteomes" id="UP000248790"/>
    </source>
</evidence>
<keyword evidence="2" id="KW-0808">Transferase</keyword>
<dbReference type="Pfam" id="PF13847">
    <property type="entry name" value="Methyltransf_31"/>
    <property type="match status" value="1"/>
</dbReference>
<evidence type="ECO:0000259" key="1">
    <source>
        <dbReference type="Pfam" id="PF13847"/>
    </source>
</evidence>
<keyword evidence="2" id="KW-0830">Ubiquinone</keyword>
<dbReference type="CDD" id="cd02440">
    <property type="entry name" value="AdoMet_MTases"/>
    <property type="match status" value="1"/>
</dbReference>